<dbReference type="AlphaFoldDB" id="A0AAN9EW58"/>
<protein>
    <submittedName>
        <fullName evidence="1">Uncharacterized protein</fullName>
    </submittedName>
</protein>
<comment type="caution">
    <text evidence="1">The sequence shown here is derived from an EMBL/GenBank/DDBJ whole genome shotgun (WGS) entry which is preliminary data.</text>
</comment>
<accession>A0AAN9EW58</accession>
<dbReference type="Proteomes" id="UP001359559">
    <property type="component" value="Unassembled WGS sequence"/>
</dbReference>
<gene>
    <name evidence="1" type="ORF">RJT34_31615</name>
</gene>
<dbReference type="EMBL" id="JAYKXN010000008">
    <property type="protein sequence ID" value="KAK7264013.1"/>
    <property type="molecule type" value="Genomic_DNA"/>
</dbReference>
<name>A0AAN9EW58_CLITE</name>
<reference evidence="1 2" key="1">
    <citation type="submission" date="2024-01" db="EMBL/GenBank/DDBJ databases">
        <title>The genomes of 5 underutilized Papilionoideae crops provide insights into root nodulation and disease resistance.</title>
        <authorList>
            <person name="Yuan L."/>
        </authorList>
    </citation>
    <scope>NUCLEOTIDE SEQUENCE [LARGE SCALE GENOMIC DNA]</scope>
    <source>
        <strain evidence="1">LY-2023</strain>
        <tissue evidence="1">Leaf</tissue>
    </source>
</reference>
<keyword evidence="2" id="KW-1185">Reference proteome</keyword>
<evidence type="ECO:0000313" key="2">
    <source>
        <dbReference type="Proteomes" id="UP001359559"/>
    </source>
</evidence>
<proteinExistence type="predicted"/>
<evidence type="ECO:0000313" key="1">
    <source>
        <dbReference type="EMBL" id="KAK7264013.1"/>
    </source>
</evidence>
<organism evidence="1 2">
    <name type="scientific">Clitoria ternatea</name>
    <name type="common">Butterfly pea</name>
    <dbReference type="NCBI Taxonomy" id="43366"/>
    <lineage>
        <taxon>Eukaryota</taxon>
        <taxon>Viridiplantae</taxon>
        <taxon>Streptophyta</taxon>
        <taxon>Embryophyta</taxon>
        <taxon>Tracheophyta</taxon>
        <taxon>Spermatophyta</taxon>
        <taxon>Magnoliopsida</taxon>
        <taxon>eudicotyledons</taxon>
        <taxon>Gunneridae</taxon>
        <taxon>Pentapetalae</taxon>
        <taxon>rosids</taxon>
        <taxon>fabids</taxon>
        <taxon>Fabales</taxon>
        <taxon>Fabaceae</taxon>
        <taxon>Papilionoideae</taxon>
        <taxon>50 kb inversion clade</taxon>
        <taxon>NPAAA clade</taxon>
        <taxon>indigoferoid/millettioid clade</taxon>
        <taxon>Phaseoleae</taxon>
        <taxon>Clitoria</taxon>
    </lineage>
</organism>
<sequence>MESNSTDKKLSSLVDIWTNASCLFCSFTSVLFSGCFMVCLDTDPGEEGGLKRTTLNFFSLTCLPQTVKPKEMCVCSVISFIACSGWADDDAVPILNRGQIYKPIIAGSCERGLSSRFR</sequence>